<dbReference type="Proteomes" id="UP000887579">
    <property type="component" value="Unplaced"/>
</dbReference>
<proteinExistence type="predicted"/>
<evidence type="ECO:0000313" key="2">
    <source>
        <dbReference type="WBParaSite" id="ES5_v2.g18314.t1"/>
    </source>
</evidence>
<organism evidence="1 2">
    <name type="scientific">Panagrolaimus sp. ES5</name>
    <dbReference type="NCBI Taxonomy" id="591445"/>
    <lineage>
        <taxon>Eukaryota</taxon>
        <taxon>Metazoa</taxon>
        <taxon>Ecdysozoa</taxon>
        <taxon>Nematoda</taxon>
        <taxon>Chromadorea</taxon>
        <taxon>Rhabditida</taxon>
        <taxon>Tylenchina</taxon>
        <taxon>Panagrolaimomorpha</taxon>
        <taxon>Panagrolaimoidea</taxon>
        <taxon>Panagrolaimidae</taxon>
        <taxon>Panagrolaimus</taxon>
    </lineage>
</organism>
<accession>A0AC34FNT0</accession>
<evidence type="ECO:0000313" key="1">
    <source>
        <dbReference type="Proteomes" id="UP000887579"/>
    </source>
</evidence>
<name>A0AC34FNT0_9BILA</name>
<reference evidence="2" key="1">
    <citation type="submission" date="2022-11" db="UniProtKB">
        <authorList>
            <consortium name="WormBaseParasite"/>
        </authorList>
    </citation>
    <scope>IDENTIFICATION</scope>
</reference>
<sequence>MKSVTDNEFIFPSKHYMPKEITQQTEFLTKYPEYDGRNTLIAILDTGVDPSLPGLQITTTGLPKIIDCLDLTGAADVDTSTIKKADENGILIGLTERKLKIPKDWKNPSGDWHLGTKPLYELYTKAVKDRINSSKKEELQKKNKSAIAEALKELNEHKKKFGSKTKKISDKEDREEINAKLEYLKEDEKQEIESPIFDCIVWFDGEKWKACICFNGNLEAANVMSSYCIDKEYGFLSDNCLVSYCFNISEDGNLLEICVPNGSHGSHVAHIAAAHFPDDPEKDGLAPGAQIISLCIGDSRNNRVLTPQALIRALNKCIKLKVDIINLSFGAPKSCVNFGKMEKLIKNVVEKYGIIFVAGAGNNGPGFSMAGFVGGWAHSSVFYVGAYLTAEMKEAMYSHFEADNSVVFPFSSRGPCLDGSLGIAFCAPGAAITGVSKQELEGSGLKHGT</sequence>
<protein>
    <submittedName>
        <fullName evidence="2">Peptidase S8/S53 domain-containing protein</fullName>
    </submittedName>
</protein>
<dbReference type="WBParaSite" id="ES5_v2.g18314.t1">
    <property type="protein sequence ID" value="ES5_v2.g18314.t1"/>
    <property type="gene ID" value="ES5_v2.g18314"/>
</dbReference>